<dbReference type="Pfam" id="PF03548">
    <property type="entry name" value="LolA"/>
    <property type="match status" value="1"/>
</dbReference>
<keyword evidence="6 10" id="KW-0732">Signal</keyword>
<reference evidence="12" key="1">
    <citation type="submission" date="2016-10" db="EMBL/GenBank/DDBJ databases">
        <authorList>
            <person name="Varghese N."/>
            <person name="Submissions S."/>
        </authorList>
    </citation>
    <scope>NUCLEOTIDE SEQUENCE [LARGE SCALE GENOMIC DNA]</scope>
    <source>
        <strain evidence="12">DSM 6150</strain>
    </source>
</reference>
<name>A0A1I4VCM0_9NEIS</name>
<dbReference type="CDD" id="cd16325">
    <property type="entry name" value="LolA"/>
    <property type="match status" value="1"/>
</dbReference>
<keyword evidence="9 10" id="KW-0143">Chaperone</keyword>
<keyword evidence="11" id="KW-0449">Lipoprotein</keyword>
<keyword evidence="5 10" id="KW-0813">Transport</keyword>
<dbReference type="STRING" id="83765.SAMN05660284_00230"/>
<dbReference type="NCBIfam" id="TIGR00547">
    <property type="entry name" value="lolA"/>
    <property type="match status" value="1"/>
</dbReference>
<protein>
    <recommendedName>
        <fullName evidence="4 10">Outer-membrane lipoprotein carrier protein</fullName>
    </recommendedName>
</protein>
<dbReference type="SUPFAM" id="SSF89392">
    <property type="entry name" value="Prokaryotic lipoproteins and lipoprotein localization factors"/>
    <property type="match status" value="1"/>
</dbReference>
<dbReference type="GO" id="GO:0044874">
    <property type="term" value="P:lipoprotein localization to outer membrane"/>
    <property type="evidence" value="ECO:0007669"/>
    <property type="project" value="UniProtKB-UniRule"/>
</dbReference>
<comment type="subunit">
    <text evidence="3 10">Monomer.</text>
</comment>
<comment type="function">
    <text evidence="10">Participates in the translocation of lipoproteins from the inner membrane to the outer membrane. Only forms a complex with a lipoprotein if the residue after the N-terminal Cys is not an aspartate (The Asp acts as a targeting signal to indicate that the lipoprotein should stay in the inner membrane).</text>
</comment>
<comment type="similarity">
    <text evidence="2 10">Belongs to the LolA family.</text>
</comment>
<dbReference type="Gene3D" id="2.50.20.10">
    <property type="entry name" value="Lipoprotein localisation LolA/LolB/LppX"/>
    <property type="match status" value="1"/>
</dbReference>
<proteinExistence type="inferred from homology"/>
<dbReference type="GO" id="GO:0042597">
    <property type="term" value="C:periplasmic space"/>
    <property type="evidence" value="ECO:0007669"/>
    <property type="project" value="UniProtKB-SubCell"/>
</dbReference>
<dbReference type="InterPro" id="IPR004564">
    <property type="entry name" value="OM_lipoprot_carrier_LolA-like"/>
</dbReference>
<dbReference type="InterPro" id="IPR029046">
    <property type="entry name" value="LolA/LolB/LppX"/>
</dbReference>
<feature type="signal peptide" evidence="10">
    <location>
        <begin position="1"/>
        <end position="21"/>
    </location>
</feature>
<accession>A0A1I4VCM0</accession>
<sequence length="204" mass="23334" precursor="true">MRFCRLFLPLFLLLCALPAHADTVTDLQALLGSLRTMQGEFTQTVVNRSGKTQTSNGSFAIQRPGKFRWHYRKPYEQLIVGDGKDVWLHDPDLNQVTVKQIDKALDSSPAALLSGDNHLEKRYRMKALQSRDNLNWVEAIPRQGDNNFNRVRIGFSGKEIRRMELEDSFGQTTRIEFRMIVVNSKPDAALFRFTPPKGADVVRQ</sequence>
<comment type="subcellular location">
    <subcellularLocation>
        <location evidence="1 10">Periplasm</location>
    </subcellularLocation>
</comment>
<gene>
    <name evidence="10" type="primary">lolA</name>
    <name evidence="11" type="ORF">SAMN05660284_00230</name>
</gene>
<evidence type="ECO:0000256" key="3">
    <source>
        <dbReference type="ARBA" id="ARBA00011245"/>
    </source>
</evidence>
<dbReference type="PANTHER" id="PTHR35869:SF1">
    <property type="entry name" value="OUTER-MEMBRANE LIPOPROTEIN CARRIER PROTEIN"/>
    <property type="match status" value="1"/>
</dbReference>
<evidence type="ECO:0000256" key="1">
    <source>
        <dbReference type="ARBA" id="ARBA00004418"/>
    </source>
</evidence>
<evidence type="ECO:0000256" key="2">
    <source>
        <dbReference type="ARBA" id="ARBA00007615"/>
    </source>
</evidence>
<evidence type="ECO:0000256" key="9">
    <source>
        <dbReference type="ARBA" id="ARBA00023186"/>
    </source>
</evidence>
<dbReference type="PANTHER" id="PTHR35869">
    <property type="entry name" value="OUTER-MEMBRANE LIPOPROTEIN CARRIER PROTEIN"/>
    <property type="match status" value="1"/>
</dbReference>
<keyword evidence="12" id="KW-1185">Reference proteome</keyword>
<keyword evidence="8 10" id="KW-0653">Protein transport</keyword>
<evidence type="ECO:0000313" key="11">
    <source>
        <dbReference type="EMBL" id="SFM98922.1"/>
    </source>
</evidence>
<dbReference type="Proteomes" id="UP000242869">
    <property type="component" value="Unassembled WGS sequence"/>
</dbReference>
<evidence type="ECO:0000256" key="10">
    <source>
        <dbReference type="HAMAP-Rule" id="MF_00240"/>
    </source>
</evidence>
<dbReference type="AlphaFoldDB" id="A0A1I4VCM0"/>
<dbReference type="EMBL" id="FOVE01000001">
    <property type="protein sequence ID" value="SFM98922.1"/>
    <property type="molecule type" value="Genomic_DNA"/>
</dbReference>
<evidence type="ECO:0000313" key="12">
    <source>
        <dbReference type="Proteomes" id="UP000242869"/>
    </source>
</evidence>
<evidence type="ECO:0000256" key="6">
    <source>
        <dbReference type="ARBA" id="ARBA00022729"/>
    </source>
</evidence>
<keyword evidence="7 10" id="KW-0574">Periplasm</keyword>
<evidence type="ECO:0000256" key="7">
    <source>
        <dbReference type="ARBA" id="ARBA00022764"/>
    </source>
</evidence>
<dbReference type="HAMAP" id="MF_00240">
    <property type="entry name" value="LolA"/>
    <property type="match status" value="1"/>
</dbReference>
<evidence type="ECO:0000256" key="8">
    <source>
        <dbReference type="ARBA" id="ARBA00022927"/>
    </source>
</evidence>
<dbReference type="RefSeq" id="WP_245747737.1">
    <property type="nucleotide sequence ID" value="NZ_FOVE01000001.1"/>
</dbReference>
<evidence type="ECO:0000256" key="4">
    <source>
        <dbReference type="ARBA" id="ARBA00014035"/>
    </source>
</evidence>
<feature type="chain" id="PRO_5017491353" description="Outer-membrane lipoprotein carrier protein" evidence="10">
    <location>
        <begin position="22"/>
        <end position="204"/>
    </location>
</feature>
<dbReference type="InterPro" id="IPR018323">
    <property type="entry name" value="OM_lipoprot_carrier_LolA_Pbac"/>
</dbReference>
<dbReference type="GO" id="GO:0042953">
    <property type="term" value="P:lipoprotein transport"/>
    <property type="evidence" value="ECO:0007669"/>
    <property type="project" value="InterPro"/>
</dbReference>
<evidence type="ECO:0000256" key="5">
    <source>
        <dbReference type="ARBA" id="ARBA00022448"/>
    </source>
</evidence>
<organism evidence="11 12">
    <name type="scientific">Formivibrio citricus</name>
    <dbReference type="NCBI Taxonomy" id="83765"/>
    <lineage>
        <taxon>Bacteria</taxon>
        <taxon>Pseudomonadati</taxon>
        <taxon>Pseudomonadota</taxon>
        <taxon>Betaproteobacteria</taxon>
        <taxon>Neisseriales</taxon>
        <taxon>Chitinibacteraceae</taxon>
        <taxon>Formivibrio</taxon>
    </lineage>
</organism>